<proteinExistence type="predicted"/>
<dbReference type="Proteomes" id="UP000031670">
    <property type="component" value="Unassembled WGS sequence"/>
</dbReference>
<dbReference type="SUPFAM" id="SSF63737">
    <property type="entry name" value="Leukotriene A4 hydrolase N-terminal domain"/>
    <property type="match status" value="1"/>
</dbReference>
<dbReference type="InterPro" id="IPR045357">
    <property type="entry name" value="Aminopeptidase_N-like_N"/>
</dbReference>
<evidence type="ECO:0000313" key="2">
    <source>
        <dbReference type="EMBL" id="GAM64657.1"/>
    </source>
</evidence>
<dbReference type="PANTHER" id="PTHR46322">
    <property type="entry name" value="PUROMYCIN-SENSITIVE AMINOPEPTIDASE"/>
    <property type="match status" value="1"/>
</dbReference>
<evidence type="ECO:0000313" key="3">
    <source>
        <dbReference type="Proteomes" id="UP000031670"/>
    </source>
</evidence>
<dbReference type="InterPro" id="IPR012779">
    <property type="entry name" value="Peptidase_M1_pepN"/>
</dbReference>
<reference evidence="2 3" key="1">
    <citation type="submission" date="2015-01" db="EMBL/GenBank/DDBJ databases">
        <title>Vibrio sp. C5 JCM 19232 whole genome shotgun sequence.</title>
        <authorList>
            <person name="Sawabe T."/>
            <person name="Meirelles P."/>
            <person name="Feng G."/>
            <person name="Sayaka M."/>
            <person name="Hattori M."/>
            <person name="Ohkuma M."/>
        </authorList>
    </citation>
    <scope>NUCLEOTIDE SEQUENCE [LARGE SCALE GENOMIC DNA]</scope>
    <source>
        <strain evidence="2 3">JCM19232</strain>
    </source>
</reference>
<dbReference type="Pfam" id="PF17900">
    <property type="entry name" value="Peptidase_M1_N"/>
    <property type="match status" value="1"/>
</dbReference>
<dbReference type="AlphaFoldDB" id="A0A0B8PJ04"/>
<feature type="domain" description="Aminopeptidase N-like N-terminal" evidence="1">
    <location>
        <begin position="27"/>
        <end position="154"/>
    </location>
</feature>
<reference evidence="2 3" key="2">
    <citation type="submission" date="2015-01" db="EMBL/GenBank/DDBJ databases">
        <authorList>
            <consortium name="NBRP consortium"/>
            <person name="Sawabe T."/>
            <person name="Meirelles P."/>
            <person name="Feng G."/>
            <person name="Sayaka M."/>
            <person name="Hattori M."/>
            <person name="Ohkuma M."/>
        </authorList>
    </citation>
    <scope>NUCLEOTIDE SEQUENCE [LARGE SCALE GENOMIC DNA]</scope>
    <source>
        <strain evidence="2 3">JCM19232</strain>
    </source>
</reference>
<evidence type="ECO:0000259" key="1">
    <source>
        <dbReference type="Pfam" id="PF17900"/>
    </source>
</evidence>
<dbReference type="InterPro" id="IPR042097">
    <property type="entry name" value="Aminopeptidase_N-like_N_sf"/>
</dbReference>
<keyword evidence="2" id="KW-0378">Hydrolase</keyword>
<organism evidence="2 3">
    <name type="scientific">Vibrio ishigakensis</name>
    <dbReference type="NCBI Taxonomy" id="1481914"/>
    <lineage>
        <taxon>Bacteria</taxon>
        <taxon>Pseudomonadati</taxon>
        <taxon>Pseudomonadota</taxon>
        <taxon>Gammaproteobacteria</taxon>
        <taxon>Vibrionales</taxon>
        <taxon>Vibrionaceae</taxon>
        <taxon>Vibrio</taxon>
    </lineage>
</organism>
<keyword evidence="2" id="KW-0645">Protease</keyword>
<dbReference type="GO" id="GO:0004177">
    <property type="term" value="F:aminopeptidase activity"/>
    <property type="evidence" value="ECO:0007669"/>
    <property type="project" value="UniProtKB-KW"/>
</dbReference>
<comment type="caution">
    <text evidence="2">The sequence shown here is derived from an EMBL/GenBank/DDBJ whole genome shotgun (WGS) entry which is preliminary data.</text>
</comment>
<dbReference type="PANTHER" id="PTHR46322:SF1">
    <property type="entry name" value="PUROMYCIN-SENSITIVE AMINOPEPTIDASE"/>
    <property type="match status" value="1"/>
</dbReference>
<keyword evidence="2" id="KW-0031">Aminopeptidase</keyword>
<dbReference type="GO" id="GO:0008270">
    <property type="term" value="F:zinc ion binding"/>
    <property type="evidence" value="ECO:0007669"/>
    <property type="project" value="InterPro"/>
</dbReference>
<protein>
    <submittedName>
        <fullName evidence="2">Membrane alanine aminopeptidase N</fullName>
    </submittedName>
</protein>
<name>A0A0B8PJ04_9VIBR</name>
<accession>A0A0B8PJ04</accession>
<dbReference type="Gene3D" id="2.60.40.1730">
    <property type="entry name" value="tricorn interacting facor f3 domain"/>
    <property type="match status" value="1"/>
</dbReference>
<sequence length="162" mass="18188">MKDATSVQPTAKYRKDYQPPSHTITHVDLEFDLHESSTKVVATSKVIAQGDSNTLELHGEQLSLKGIQVDQKEWTDFEQKEDGLVISNLPSEFELTITTEIDPSANTALEGLYMSDGAFCTQCEAEGFRRVTYFLDRPDVLAKYTVLVEADKKSFPILAQQR</sequence>
<dbReference type="EMBL" id="BBSA01000014">
    <property type="protein sequence ID" value="GAM64657.1"/>
    <property type="molecule type" value="Genomic_DNA"/>
</dbReference>
<gene>
    <name evidence="2" type="ORF">JCM19232_4349</name>
</gene>